<dbReference type="InterPro" id="IPR023393">
    <property type="entry name" value="START-like_dom_sf"/>
</dbReference>
<dbReference type="SMART" id="SM01008">
    <property type="entry name" value="Ald_Xan_dh_C"/>
    <property type="match status" value="1"/>
</dbReference>
<keyword evidence="6" id="KW-1185">Reference proteome</keyword>
<organism evidence="5 6">
    <name type="scientific">Oricola thermophila</name>
    <dbReference type="NCBI Taxonomy" id="2742145"/>
    <lineage>
        <taxon>Bacteria</taxon>
        <taxon>Pseudomonadati</taxon>
        <taxon>Pseudomonadota</taxon>
        <taxon>Alphaproteobacteria</taxon>
        <taxon>Hyphomicrobiales</taxon>
        <taxon>Ahrensiaceae</taxon>
        <taxon>Oricola</taxon>
    </lineage>
</organism>
<evidence type="ECO:0000256" key="2">
    <source>
        <dbReference type="ARBA" id="ARBA00023002"/>
    </source>
</evidence>
<feature type="region of interest" description="Disordered" evidence="3">
    <location>
        <begin position="800"/>
        <end position="831"/>
    </location>
</feature>
<dbReference type="Gene3D" id="3.30.365.10">
    <property type="entry name" value="Aldehyde oxidase/xanthine dehydrogenase, molybdopterin binding domain"/>
    <property type="match status" value="4"/>
</dbReference>
<dbReference type="AlphaFoldDB" id="A0A6N1VCU1"/>
<reference evidence="5 6" key="1">
    <citation type="submission" date="2020-06" db="EMBL/GenBank/DDBJ databases">
        <title>Oricola thermophila sp. nov. isolated from a tidal sediments.</title>
        <authorList>
            <person name="Kwon K.K."/>
            <person name="Yang S.-H."/>
            <person name="Park M.-J."/>
        </authorList>
    </citation>
    <scope>NUCLEOTIDE SEQUENCE [LARGE SCALE GENOMIC DNA]</scope>
    <source>
        <strain evidence="5 6">MEBiC13590</strain>
    </source>
</reference>
<dbReference type="GO" id="GO:0005506">
    <property type="term" value="F:iron ion binding"/>
    <property type="evidence" value="ECO:0007669"/>
    <property type="project" value="InterPro"/>
</dbReference>
<dbReference type="InterPro" id="IPR046867">
    <property type="entry name" value="AldOxase/xan_DH_MoCoBD2"/>
</dbReference>
<dbReference type="Pfam" id="PF02738">
    <property type="entry name" value="MoCoBD_1"/>
    <property type="match status" value="1"/>
</dbReference>
<dbReference type="InterPro" id="IPR036856">
    <property type="entry name" value="Ald_Oxase/Xan_DH_a/b_sf"/>
</dbReference>
<keyword evidence="2" id="KW-0560">Oxidoreductase</keyword>
<dbReference type="SUPFAM" id="SSF56003">
    <property type="entry name" value="Molybdenum cofactor-binding domain"/>
    <property type="match status" value="1"/>
</dbReference>
<dbReference type="Pfam" id="PF06240">
    <property type="entry name" value="COXG"/>
    <property type="match status" value="1"/>
</dbReference>
<dbReference type="Gene3D" id="3.90.1170.50">
    <property type="entry name" value="Aldehyde oxidase/xanthine dehydrogenase, a/b hammerhead"/>
    <property type="match status" value="1"/>
</dbReference>
<dbReference type="RefSeq" id="WP_175274938.1">
    <property type="nucleotide sequence ID" value="NZ_CP054836.1"/>
</dbReference>
<sequence>MTVEPDHSGIVGRSVPRVEDAALLSGRGRYIDDLPVRRDTAHMAILRSPHAHAEIRAIDASRATALPGVHAVLTGEDVAWLTRSLTVGVKANVECWPMARDRVRYVGEPVALVVADNRYLAEDALDLIEVEYGLLPAVADPVAALADDAELLHPSLGSNCISERHFRYGDPEAEFSRAPRRISVEVSYPRNSCTPIETYGVIAEYDPGEDAYDVTANFQGPFSIHAVMALALKVPGNRMRLRTPPDSGGSFGVKQGVFVYAILAAVAARVAGRPVKWIEDRLEHLTASVSATNRVTKLEAAVGEDGRVLALSWDQIEDCGAHLRAPEPATLYRMHGNMTGAYAIRNVAIRNRVVLTNKTPTGLNRGFGGPQVYYSLERLMHRIADELGLDRLEVIRRNLVPSGAFPYRTATGALLDSGDYAAAIDMAVSEGGLSELRERQARARARGRLYGIGLAAAVEPSVSNMGYITTVLTPQERAKAGPKNGAQSVASISIDPLGAVIVKVASVPQGQGHRTVLAQVVAERLGLPLEAVRVNTELDTGRDAWSIASGNYSSRFAAAVAGTARLAADRIRERLASIAASKLNVTVDRIEFGNGRIYDRDNPDNSVSFNRVAASSHWAPATLPDGVEHTICETVFWSPEQLEAPTPDDGINSSLCHGFIFDFCGVEIDPDTAEIRIDKYVTMHDCGRILHPGMVEGQVRGAFAQAVGAALLEEYAYGDDGSFLSGTLADYLMPTVMETPDPVILHFESPSPFTPLGAKGVGEGNCMSTPVCIANAVADATGATDITLPLSPARLATLVYGEERPSPRPEAERPGETRPGERQLTGEGSATVNAAREDVWRMLLDPGTLQAIIPGAHDVEKLSDTHFRADVTLGVGPVKGRYRADIRLSDMIEPEAVTLSGSTQGALGFGNGTGRITLVEAGGRTVVNYRYEAGIGGKVASVGGRLLDGAARVVIGQFFQALARHAGGGAEGGKGLLARLRMTLGGRR</sequence>
<dbReference type="InterPro" id="IPR016208">
    <property type="entry name" value="Ald_Oxase/xanthine_DH-like"/>
</dbReference>
<feature type="compositionally biased region" description="Basic and acidic residues" evidence="3">
    <location>
        <begin position="801"/>
        <end position="821"/>
    </location>
</feature>
<evidence type="ECO:0000313" key="6">
    <source>
        <dbReference type="Proteomes" id="UP000509367"/>
    </source>
</evidence>
<dbReference type="SUPFAM" id="SSF55961">
    <property type="entry name" value="Bet v1-like"/>
    <property type="match status" value="1"/>
</dbReference>
<dbReference type="CDD" id="cd05018">
    <property type="entry name" value="CoxG"/>
    <property type="match status" value="1"/>
</dbReference>
<dbReference type="SUPFAM" id="SSF54665">
    <property type="entry name" value="CO dehydrogenase molybdoprotein N-domain-like"/>
    <property type="match status" value="1"/>
</dbReference>
<dbReference type="EMBL" id="CP054836">
    <property type="protein sequence ID" value="QKV17042.1"/>
    <property type="molecule type" value="Genomic_DNA"/>
</dbReference>
<dbReference type="PANTHER" id="PTHR11908">
    <property type="entry name" value="XANTHINE DEHYDROGENASE"/>
    <property type="match status" value="1"/>
</dbReference>
<name>A0A6N1VCU1_9HYPH</name>
<dbReference type="Proteomes" id="UP000509367">
    <property type="component" value="Chromosome"/>
</dbReference>
<dbReference type="KEGG" id="orm:HTY61_00440"/>
<dbReference type="Pfam" id="PF20256">
    <property type="entry name" value="MoCoBD_2"/>
    <property type="match status" value="1"/>
</dbReference>
<proteinExistence type="predicted"/>
<dbReference type="InterPro" id="IPR008274">
    <property type="entry name" value="AldOxase/xan_DH_MoCoBD1"/>
</dbReference>
<evidence type="ECO:0000256" key="3">
    <source>
        <dbReference type="SAM" id="MobiDB-lite"/>
    </source>
</evidence>
<evidence type="ECO:0000259" key="4">
    <source>
        <dbReference type="SMART" id="SM01008"/>
    </source>
</evidence>
<evidence type="ECO:0000313" key="5">
    <source>
        <dbReference type="EMBL" id="QKV17042.1"/>
    </source>
</evidence>
<dbReference type="PANTHER" id="PTHR11908:SF132">
    <property type="entry name" value="ALDEHYDE OXIDASE 1-RELATED"/>
    <property type="match status" value="1"/>
</dbReference>
<dbReference type="GO" id="GO:0016491">
    <property type="term" value="F:oxidoreductase activity"/>
    <property type="evidence" value="ECO:0007669"/>
    <property type="project" value="UniProtKB-KW"/>
</dbReference>
<evidence type="ECO:0000256" key="1">
    <source>
        <dbReference type="ARBA" id="ARBA00022505"/>
    </source>
</evidence>
<keyword evidence="1" id="KW-0500">Molybdenum</keyword>
<dbReference type="InterPro" id="IPR000674">
    <property type="entry name" value="Ald_Oxase/Xan_DH_a/b"/>
</dbReference>
<dbReference type="InterPro" id="IPR010419">
    <property type="entry name" value="CO_DH_gsu"/>
</dbReference>
<dbReference type="InterPro" id="IPR037165">
    <property type="entry name" value="AldOxase/xan_DH_Mopterin-bd_sf"/>
</dbReference>
<protein>
    <submittedName>
        <fullName evidence="5">Molybdopterin-dependent oxidoreductase</fullName>
    </submittedName>
</protein>
<gene>
    <name evidence="5" type="ORF">HTY61_00440</name>
</gene>
<dbReference type="Pfam" id="PF01315">
    <property type="entry name" value="Ald_Xan_dh_C"/>
    <property type="match status" value="1"/>
</dbReference>
<accession>A0A6N1VCU1</accession>
<dbReference type="Gene3D" id="3.30.530.20">
    <property type="match status" value="1"/>
</dbReference>
<feature type="domain" description="Aldehyde oxidase/xanthine dehydrogenase a/b hammerhead" evidence="4">
    <location>
        <begin position="25"/>
        <end position="136"/>
    </location>
</feature>